<gene>
    <name evidence="2" type="ORF">cyc_03492</name>
</gene>
<keyword evidence="3" id="KW-1185">Reference proteome</keyword>
<feature type="region of interest" description="Disordered" evidence="1">
    <location>
        <begin position="166"/>
        <end position="200"/>
    </location>
</feature>
<feature type="compositionally biased region" description="Low complexity" evidence="1">
    <location>
        <begin position="170"/>
        <end position="200"/>
    </location>
</feature>
<dbReference type="AlphaFoldDB" id="A0A1D3CXN9"/>
<evidence type="ECO:0000313" key="3">
    <source>
        <dbReference type="Proteomes" id="UP000095192"/>
    </source>
</evidence>
<organism evidence="2 3">
    <name type="scientific">Cyclospora cayetanensis</name>
    <dbReference type="NCBI Taxonomy" id="88456"/>
    <lineage>
        <taxon>Eukaryota</taxon>
        <taxon>Sar</taxon>
        <taxon>Alveolata</taxon>
        <taxon>Apicomplexa</taxon>
        <taxon>Conoidasida</taxon>
        <taxon>Coccidia</taxon>
        <taxon>Eucoccidiorida</taxon>
        <taxon>Eimeriorina</taxon>
        <taxon>Eimeriidae</taxon>
        <taxon>Cyclospora</taxon>
    </lineage>
</organism>
<feature type="region of interest" description="Disordered" evidence="1">
    <location>
        <begin position="225"/>
        <end position="255"/>
    </location>
</feature>
<accession>A0A1D3CXN9</accession>
<sequence length="313" mass="33456">MEALAEETAEGIPLAKSTSLPGAERYATQLKVQVPHGVSVLKGSSNSSGLCCCCPSSEVSYLYFAAARLLQHLDASAVVDAARRKRFHRARIAAAEADRAATAPWRYLLSVGSRSLLLLLTEYPAAGAPEGDAEAADQMLRQLQIFALSLHQTQHRAAANRSVLSPFPPKLQLQHPPHQQGAAASRKGPPSQGGSSRSTSQRRLLAALLLALDTLEDKRRLQLQQQQSPLHGGLQDTQGTDQQQQPPPLPPQGSVVLPRLGSKEDEKLRRLLGGPCPAAAAGVAIVATTQLLPEELDSAVVRAGRLDSWIPWA</sequence>
<evidence type="ECO:0000256" key="1">
    <source>
        <dbReference type="SAM" id="MobiDB-lite"/>
    </source>
</evidence>
<dbReference type="InParanoid" id="A0A1D3CXN9"/>
<feature type="compositionally biased region" description="Low complexity" evidence="1">
    <location>
        <begin position="225"/>
        <end position="244"/>
    </location>
</feature>
<dbReference type="Proteomes" id="UP000095192">
    <property type="component" value="Unassembled WGS sequence"/>
</dbReference>
<comment type="caution">
    <text evidence="2">The sequence shown here is derived from an EMBL/GenBank/DDBJ whole genome shotgun (WGS) entry which is preliminary data.</text>
</comment>
<dbReference type="EMBL" id="JROU02001571">
    <property type="protein sequence ID" value="OEH75967.1"/>
    <property type="molecule type" value="Genomic_DNA"/>
</dbReference>
<protein>
    <submittedName>
        <fullName evidence="2">RNA pseudouridylate synthase</fullName>
    </submittedName>
</protein>
<proteinExistence type="predicted"/>
<evidence type="ECO:0000313" key="2">
    <source>
        <dbReference type="EMBL" id="OEH75967.1"/>
    </source>
</evidence>
<name>A0A1D3CXN9_9EIME</name>
<dbReference type="VEuPathDB" id="ToxoDB:LOC113147324"/>
<dbReference type="VEuPathDB" id="ToxoDB:cyc_03492"/>
<reference evidence="2 3" key="1">
    <citation type="journal article" date="2016" name="BMC Genomics">
        <title>Comparative genomics reveals Cyclospora cayetanensis possesses coccidia-like metabolism and invasion components but unique surface antigens.</title>
        <authorList>
            <person name="Liu S."/>
            <person name="Wang L."/>
            <person name="Zheng H."/>
            <person name="Xu Z."/>
            <person name="Roellig D.M."/>
            <person name="Li N."/>
            <person name="Frace M.A."/>
            <person name="Tang K."/>
            <person name="Arrowood M.J."/>
            <person name="Moss D.M."/>
            <person name="Zhang L."/>
            <person name="Feng Y."/>
            <person name="Xiao L."/>
        </authorList>
    </citation>
    <scope>NUCLEOTIDE SEQUENCE [LARGE SCALE GENOMIC DNA]</scope>
    <source>
        <strain evidence="2 3">CHN_HEN01</strain>
    </source>
</reference>